<keyword evidence="1" id="KW-1185">Reference proteome</keyword>
<evidence type="ECO:0000313" key="1">
    <source>
        <dbReference type="Proteomes" id="UP001318040"/>
    </source>
</evidence>
<dbReference type="Proteomes" id="UP001318040">
    <property type="component" value="Chromosome 1"/>
</dbReference>
<sequence>MAYTVTTPVLEPSSDFPAWLEAQGVNEEVAQAMNSELGIRDYGVLRACIRDGLVRAELLATARDRLPFGFYAVLRQVVKALQGTEPHDPASSPGDVTLGGLVDVLLALFSGLSRELLLSVQRLGAMENPEICVADCTPSTADVEYKNLAVNEELPSEERNELSTHSEHLLQGEYTGEVAALVSEDSSPNQALHKIKLEDQDDMCINGRPSDLDFQSMNTTMGCISHTSLQMPEAGEETWAGIGRETVGPQMMPIPQYHPLDGGGGGGQGVIQWGEERPYSCKMCVQTFTSEAHLNVHPAHATWPRGHSAASRAAGASQTVAA</sequence>
<protein>
    <submittedName>
        <fullName evidence="2">Uncharacterized protein LOC116943013</fullName>
    </submittedName>
</protein>
<evidence type="ECO:0000313" key="2">
    <source>
        <dbReference type="RefSeq" id="XP_032811501.1"/>
    </source>
</evidence>
<reference evidence="2" key="1">
    <citation type="submission" date="2025-08" db="UniProtKB">
        <authorList>
            <consortium name="RefSeq"/>
        </authorList>
    </citation>
    <scope>IDENTIFICATION</scope>
    <source>
        <tissue evidence="2">Sperm</tissue>
    </source>
</reference>
<organism evidence="1 2">
    <name type="scientific">Petromyzon marinus</name>
    <name type="common">Sea lamprey</name>
    <dbReference type="NCBI Taxonomy" id="7757"/>
    <lineage>
        <taxon>Eukaryota</taxon>
        <taxon>Metazoa</taxon>
        <taxon>Chordata</taxon>
        <taxon>Craniata</taxon>
        <taxon>Vertebrata</taxon>
        <taxon>Cyclostomata</taxon>
        <taxon>Hyperoartia</taxon>
        <taxon>Petromyzontiformes</taxon>
        <taxon>Petromyzontidae</taxon>
        <taxon>Petromyzon</taxon>
    </lineage>
</organism>
<name>A0AAJ7T734_PETMA</name>
<dbReference type="KEGG" id="pmrn:116943013"/>
<proteinExistence type="predicted"/>
<accession>A0AAJ7T734</accession>
<gene>
    <name evidence="2" type="primary">LOC116943013</name>
</gene>
<dbReference type="RefSeq" id="XP_032811501.1">
    <property type="nucleotide sequence ID" value="XM_032955610.1"/>
</dbReference>
<dbReference type="AlphaFoldDB" id="A0AAJ7T734"/>